<keyword evidence="4" id="KW-0479">Metal-binding</keyword>
<evidence type="ECO:0000256" key="7">
    <source>
        <dbReference type="ARBA" id="ARBA00023049"/>
    </source>
</evidence>
<dbReference type="Gene3D" id="2.60.40.1910">
    <property type="match status" value="1"/>
</dbReference>
<proteinExistence type="inferred from homology"/>
<dbReference type="GO" id="GO:0005737">
    <property type="term" value="C:cytoplasm"/>
    <property type="evidence" value="ECO:0007669"/>
    <property type="project" value="TreeGrafter"/>
</dbReference>
<evidence type="ECO:0000256" key="2">
    <source>
        <dbReference type="ARBA" id="ARBA00010136"/>
    </source>
</evidence>
<keyword evidence="3" id="KW-0645">Protease</keyword>
<organism evidence="9 10">
    <name type="scientific">Caenorhabditis japonica</name>
    <dbReference type="NCBI Taxonomy" id="281687"/>
    <lineage>
        <taxon>Eukaryota</taxon>
        <taxon>Metazoa</taxon>
        <taxon>Ecdysozoa</taxon>
        <taxon>Nematoda</taxon>
        <taxon>Chromadorea</taxon>
        <taxon>Rhabditida</taxon>
        <taxon>Rhabditina</taxon>
        <taxon>Rhabditomorpha</taxon>
        <taxon>Rhabditoidea</taxon>
        <taxon>Rhabditidae</taxon>
        <taxon>Peloderinae</taxon>
        <taxon>Caenorhabditis</taxon>
    </lineage>
</organism>
<evidence type="ECO:0000313" key="9">
    <source>
        <dbReference type="EnsemblMetazoa" id="CJA06799b.1"/>
    </source>
</evidence>
<dbReference type="Pfam" id="PF01433">
    <property type="entry name" value="Peptidase_M1"/>
    <property type="match status" value="1"/>
</dbReference>
<comment type="cofactor">
    <cofactor evidence="1">
        <name>Zn(2+)</name>
        <dbReference type="ChEBI" id="CHEBI:29105"/>
    </cofactor>
</comment>
<dbReference type="GO" id="GO:0005615">
    <property type="term" value="C:extracellular space"/>
    <property type="evidence" value="ECO:0007669"/>
    <property type="project" value="TreeGrafter"/>
</dbReference>
<dbReference type="GO" id="GO:0008270">
    <property type="term" value="F:zinc ion binding"/>
    <property type="evidence" value="ECO:0007669"/>
    <property type="project" value="InterPro"/>
</dbReference>
<dbReference type="Proteomes" id="UP000005237">
    <property type="component" value="Unassembled WGS sequence"/>
</dbReference>
<evidence type="ECO:0000256" key="5">
    <source>
        <dbReference type="ARBA" id="ARBA00022801"/>
    </source>
</evidence>
<evidence type="ECO:0000259" key="8">
    <source>
        <dbReference type="Pfam" id="PF01433"/>
    </source>
</evidence>
<dbReference type="InterPro" id="IPR050344">
    <property type="entry name" value="Peptidase_M1_aminopeptidases"/>
</dbReference>
<dbReference type="PRINTS" id="PR00756">
    <property type="entry name" value="ALADIPTASE"/>
</dbReference>
<keyword evidence="10" id="KW-1185">Reference proteome</keyword>
<evidence type="ECO:0000256" key="1">
    <source>
        <dbReference type="ARBA" id="ARBA00001947"/>
    </source>
</evidence>
<reference evidence="10" key="1">
    <citation type="submission" date="2010-08" db="EMBL/GenBank/DDBJ databases">
        <authorList>
            <consortium name="Caenorhabditis japonica Sequencing Consortium"/>
            <person name="Wilson R.K."/>
        </authorList>
    </citation>
    <scope>NUCLEOTIDE SEQUENCE [LARGE SCALE GENOMIC DNA]</scope>
    <source>
        <strain evidence="10">DF5081</strain>
    </source>
</reference>
<keyword evidence="6" id="KW-0862">Zinc</keyword>
<dbReference type="GO" id="GO:0042277">
    <property type="term" value="F:peptide binding"/>
    <property type="evidence" value="ECO:0007669"/>
    <property type="project" value="TreeGrafter"/>
</dbReference>
<dbReference type="Gene3D" id="1.10.390.10">
    <property type="entry name" value="Neutral Protease Domain 2"/>
    <property type="match status" value="1"/>
</dbReference>
<dbReference type="GO" id="GO:0016020">
    <property type="term" value="C:membrane"/>
    <property type="evidence" value="ECO:0007669"/>
    <property type="project" value="TreeGrafter"/>
</dbReference>
<dbReference type="Gene3D" id="1.10.3480.20">
    <property type="match status" value="1"/>
</dbReference>
<dbReference type="EnsemblMetazoa" id="CJA06799b.1">
    <property type="protein sequence ID" value="CJA06799b.1"/>
    <property type="gene ID" value="WBGene00126003"/>
</dbReference>
<dbReference type="PANTHER" id="PTHR11533">
    <property type="entry name" value="PROTEASE M1 ZINC METALLOPROTEASE"/>
    <property type="match status" value="1"/>
</dbReference>
<dbReference type="SUPFAM" id="SSF55486">
    <property type="entry name" value="Metalloproteases ('zincins'), catalytic domain"/>
    <property type="match status" value="1"/>
</dbReference>
<keyword evidence="7" id="KW-0482">Metalloprotease</keyword>
<evidence type="ECO:0000313" key="10">
    <source>
        <dbReference type="Proteomes" id="UP000005237"/>
    </source>
</evidence>
<dbReference type="InterPro" id="IPR001930">
    <property type="entry name" value="Peptidase_M1"/>
</dbReference>
<dbReference type="GO" id="GO:0006508">
    <property type="term" value="P:proteolysis"/>
    <property type="evidence" value="ECO:0007669"/>
    <property type="project" value="UniProtKB-KW"/>
</dbReference>
<dbReference type="InterPro" id="IPR027268">
    <property type="entry name" value="Peptidase_M4/M1_CTD_sf"/>
</dbReference>
<dbReference type="PANTHER" id="PTHR11533:SF299">
    <property type="entry name" value="AMINOPEPTIDASE"/>
    <property type="match status" value="1"/>
</dbReference>
<dbReference type="InterPro" id="IPR014782">
    <property type="entry name" value="Peptidase_M1_dom"/>
</dbReference>
<evidence type="ECO:0000256" key="4">
    <source>
        <dbReference type="ARBA" id="ARBA00022723"/>
    </source>
</evidence>
<dbReference type="GO" id="GO:0043171">
    <property type="term" value="P:peptide catabolic process"/>
    <property type="evidence" value="ECO:0007669"/>
    <property type="project" value="TreeGrafter"/>
</dbReference>
<sequence>MYQHAIHLRHILHSTGECRPRQMYPTVALMARSRNERSVTLASGEAWAVENRRRNMGLVTVRQAEGLYHQGSFPINQKHNVQEIIGHELAHQWFGNLVTMKWWNDLWLNEGFATMIGVKAVDFLENTTWRYRDTTAEMMCITLRSDQMDQSIAVSANKEVDFMRHLELQPSQKTIIYKKAAIITRMIERLVEEHTFKEGLNRFLSTFTYKNADHEDLFNVLAYVHDSSSGGHLSGQNFSLTDVMDTWLRQAHFPVVHVNRKEGSIVTLRQERYIHFKSRDTRDYVWKIPIFYDDPVSGKHKVFWITDKQPVVFDMGGQLVVDPHQLTYMRLRYDDVMYADLTAKLLDDFKAIPTNSRSRLLDDTLAMAECGQLDYKVAFNMTMYLAKEVL</sequence>
<dbReference type="GO" id="GO:0070006">
    <property type="term" value="F:metalloaminopeptidase activity"/>
    <property type="evidence" value="ECO:0007669"/>
    <property type="project" value="TreeGrafter"/>
</dbReference>
<name>A0A8R1DND9_CAEJA</name>
<evidence type="ECO:0000256" key="3">
    <source>
        <dbReference type="ARBA" id="ARBA00022670"/>
    </source>
</evidence>
<keyword evidence="5" id="KW-0378">Hydrolase</keyword>
<dbReference type="AlphaFoldDB" id="A0A8R1DND9"/>
<accession>A0A8R1DND9</accession>
<comment type="similarity">
    <text evidence="2">Belongs to the peptidase M1 family.</text>
</comment>
<reference evidence="9" key="2">
    <citation type="submission" date="2022-06" db="UniProtKB">
        <authorList>
            <consortium name="EnsemblMetazoa"/>
        </authorList>
    </citation>
    <scope>IDENTIFICATION</scope>
    <source>
        <strain evidence="9">DF5081</strain>
    </source>
</reference>
<evidence type="ECO:0000256" key="6">
    <source>
        <dbReference type="ARBA" id="ARBA00022833"/>
    </source>
</evidence>
<protein>
    <submittedName>
        <fullName evidence="9">Peptidase_M1 domain-containing protein</fullName>
    </submittedName>
</protein>
<feature type="domain" description="Peptidase M1 membrane alanine aminopeptidase" evidence="8">
    <location>
        <begin position="55"/>
        <end position="247"/>
    </location>
</feature>